<feature type="transmembrane region" description="Helical" evidence="1">
    <location>
        <begin position="227"/>
        <end position="249"/>
    </location>
</feature>
<evidence type="ECO:0008006" key="4">
    <source>
        <dbReference type="Google" id="ProtNLM"/>
    </source>
</evidence>
<evidence type="ECO:0000313" key="2">
    <source>
        <dbReference type="EMBL" id="UPL14231.1"/>
    </source>
</evidence>
<evidence type="ECO:0000313" key="3">
    <source>
        <dbReference type="Proteomes" id="UP000831963"/>
    </source>
</evidence>
<name>A0ABY4IQX9_9MICO</name>
<dbReference type="RefSeq" id="WP_247957321.1">
    <property type="nucleotide sequence ID" value="NZ_CP078077.1"/>
</dbReference>
<organism evidence="2 3">
    <name type="scientific">Microbacterium galbinum</name>
    <dbReference type="NCBI Taxonomy" id="2851646"/>
    <lineage>
        <taxon>Bacteria</taxon>
        <taxon>Bacillati</taxon>
        <taxon>Actinomycetota</taxon>
        <taxon>Actinomycetes</taxon>
        <taxon>Micrococcales</taxon>
        <taxon>Microbacteriaceae</taxon>
        <taxon>Microbacterium</taxon>
    </lineage>
</organism>
<proteinExistence type="predicted"/>
<gene>
    <name evidence="2" type="ORF">KV396_06980</name>
</gene>
<accession>A0ABY4IQX9</accession>
<keyword evidence="3" id="KW-1185">Reference proteome</keyword>
<keyword evidence="1" id="KW-0812">Transmembrane</keyword>
<dbReference type="EMBL" id="CP078077">
    <property type="protein sequence ID" value="UPL14231.1"/>
    <property type="molecule type" value="Genomic_DNA"/>
</dbReference>
<feature type="transmembrane region" description="Helical" evidence="1">
    <location>
        <begin position="84"/>
        <end position="103"/>
    </location>
</feature>
<feature type="transmembrane region" description="Helical" evidence="1">
    <location>
        <begin position="198"/>
        <end position="215"/>
    </location>
</feature>
<reference evidence="2 3" key="1">
    <citation type="submission" date="2021-06" db="EMBL/GenBank/DDBJ databases">
        <title>Genome-based taxonomic framework of Microbacterium strains isolated from marine environment, the description of four new species and reclassification of four preexisting species.</title>
        <authorList>
            <person name="Lee S.D."/>
            <person name="Kim S.-M."/>
            <person name="Byeon Y.-S."/>
            <person name="Yang H.L."/>
            <person name="Kim I.S."/>
        </authorList>
    </citation>
    <scope>NUCLEOTIDE SEQUENCE [LARGE SCALE GENOMIC DNA]</scope>
    <source>
        <strain evidence="2 3">SSW1-36</strain>
    </source>
</reference>
<feature type="transmembrane region" description="Helical" evidence="1">
    <location>
        <begin position="276"/>
        <end position="297"/>
    </location>
</feature>
<keyword evidence="1" id="KW-1133">Transmembrane helix</keyword>
<protein>
    <recommendedName>
        <fullName evidence="4">Glycosyltransferase RgtA/B/C/D-like domain-containing protein</fullName>
    </recommendedName>
</protein>
<feature type="transmembrane region" description="Helical" evidence="1">
    <location>
        <begin position="175"/>
        <end position="192"/>
    </location>
</feature>
<feature type="transmembrane region" description="Helical" evidence="1">
    <location>
        <begin position="115"/>
        <end position="132"/>
    </location>
</feature>
<sequence length="498" mass="52420">MTRTWVRELGGWVMAAAVALIVAASVASSARADLLFRDGDSLVVAILSRSLLAGDPLDWAMSSVLFLPETTVFTGLDVALPLDANALFAVSAVVNLLALYGALRLVAGRRREGRAPVAWSLVALAAFGALAMTETSASRDALELASLQLTTTYYSATVVGVVLAIGIARRMLDGARLVPMSLVLGAVALVSTLSNPLFAAWATVPLGAIVIAGSLRTVTRRRMLSILAALIGGTALGFAARIPFSAWIANTGAGYAQPDLWRESIGYYADLFAARLSTPLGVVGLLLDLALITLAVVQTVRVDDPGSRFVAVAAWVLPLLVAVGAIALGTHAARYLQPLAFAPVLALVAMPGTLRMPARLRRQAAAVASVILLVGGGLSIPRLSDAANAPDADAACVTDWVEASARTGAGQFWTVRLPKLHLDDPSQLVQVDHQLNGYAWLVNRTDFDAETVSFLVEDAQTGAWDLPIQAIPDEVVDCGRYRILDFGETELPLGPQRS</sequence>
<feature type="transmembrane region" description="Helical" evidence="1">
    <location>
        <begin position="309"/>
        <end position="329"/>
    </location>
</feature>
<feature type="transmembrane region" description="Helical" evidence="1">
    <location>
        <begin position="335"/>
        <end position="352"/>
    </location>
</feature>
<evidence type="ECO:0000256" key="1">
    <source>
        <dbReference type="SAM" id="Phobius"/>
    </source>
</evidence>
<keyword evidence="1" id="KW-0472">Membrane</keyword>
<feature type="transmembrane region" description="Helical" evidence="1">
    <location>
        <begin position="152"/>
        <end position="168"/>
    </location>
</feature>
<dbReference type="Proteomes" id="UP000831963">
    <property type="component" value="Chromosome"/>
</dbReference>